<dbReference type="PROSITE" id="PS00237">
    <property type="entry name" value="G_PROTEIN_RECEP_F1_1"/>
    <property type="match status" value="1"/>
</dbReference>
<keyword evidence="20" id="KW-0238">DNA-binding</keyword>
<keyword evidence="23" id="KW-0010">Activator</keyword>
<dbReference type="GO" id="GO:0000978">
    <property type="term" value="F:RNA polymerase II cis-regulatory region sequence-specific DNA binding"/>
    <property type="evidence" value="ECO:0007669"/>
    <property type="project" value="TreeGrafter"/>
</dbReference>
<evidence type="ECO:0000256" key="5">
    <source>
        <dbReference type="ARBA" id="ARBA00006991"/>
    </source>
</evidence>
<keyword evidence="24" id="KW-0804">Transcription</keyword>
<feature type="transmembrane region" description="Helical" evidence="33">
    <location>
        <begin position="197"/>
        <end position="224"/>
    </location>
</feature>
<keyword evidence="9" id="KW-0716">Sensory transduction</keyword>
<accession>A0AA41NEH3</accession>
<evidence type="ECO:0000256" key="31">
    <source>
        <dbReference type="RuleBase" id="RU000688"/>
    </source>
</evidence>
<feature type="transmembrane region" description="Helical" evidence="33">
    <location>
        <begin position="58"/>
        <end position="77"/>
    </location>
</feature>
<keyword evidence="11" id="KW-0479">Metal-binding</keyword>
<dbReference type="PRINTS" id="PR00237">
    <property type="entry name" value="GPCRRHODOPSN"/>
</dbReference>
<evidence type="ECO:0000256" key="6">
    <source>
        <dbReference type="ARBA" id="ARBA00009160"/>
    </source>
</evidence>
<comment type="similarity">
    <text evidence="6">Belongs to the FUN14 family.</text>
</comment>
<comment type="similarity">
    <text evidence="5">Belongs to the krueppel C2H2-type zinc-finger protein family.</text>
</comment>
<evidence type="ECO:0000256" key="13">
    <source>
        <dbReference type="ARBA" id="ARBA00022737"/>
    </source>
</evidence>
<dbReference type="FunFam" id="1.20.1070.10:FF:000082">
    <property type="entry name" value="Olfactory receptor 1A1"/>
    <property type="match status" value="1"/>
</dbReference>
<evidence type="ECO:0000259" key="34">
    <source>
        <dbReference type="PROSITE" id="PS50157"/>
    </source>
</evidence>
<evidence type="ECO:0000256" key="28">
    <source>
        <dbReference type="ARBA" id="ARBA00071266"/>
    </source>
</evidence>
<dbReference type="CDD" id="cd07765">
    <property type="entry name" value="KRAB_A-box"/>
    <property type="match status" value="1"/>
</dbReference>
<feature type="domain" description="C2H2-type" evidence="34">
    <location>
        <begin position="729"/>
        <end position="756"/>
    </location>
</feature>
<evidence type="ECO:0000256" key="10">
    <source>
        <dbReference type="ARBA" id="ARBA00022692"/>
    </source>
</evidence>
<dbReference type="SUPFAM" id="SSF81321">
    <property type="entry name" value="Family A G protein-coupled receptor-like"/>
    <property type="match status" value="1"/>
</dbReference>
<dbReference type="FunFam" id="3.30.160.60:FF:000281">
    <property type="entry name" value="Zinc finger protein 558 isoform X1"/>
    <property type="match status" value="1"/>
</dbReference>
<dbReference type="GO" id="GO:0005886">
    <property type="term" value="C:plasma membrane"/>
    <property type="evidence" value="ECO:0007669"/>
    <property type="project" value="UniProtKB-SubCell"/>
</dbReference>
<feature type="domain" description="C2H2-type" evidence="34">
    <location>
        <begin position="785"/>
        <end position="812"/>
    </location>
</feature>
<feature type="domain" description="C2H2-type" evidence="34">
    <location>
        <begin position="869"/>
        <end position="896"/>
    </location>
</feature>
<dbReference type="CDD" id="cd15235">
    <property type="entry name" value="7tmA_OR1A-like"/>
    <property type="match status" value="1"/>
</dbReference>
<evidence type="ECO:0000256" key="8">
    <source>
        <dbReference type="ARBA" id="ARBA00022499"/>
    </source>
</evidence>
<evidence type="ECO:0000256" key="23">
    <source>
        <dbReference type="ARBA" id="ARBA00023159"/>
    </source>
</evidence>
<gene>
    <name evidence="37" type="ORF">SUZIE_200130</name>
</gene>
<feature type="domain" description="C2H2-type" evidence="34">
    <location>
        <begin position="953"/>
        <end position="980"/>
    </location>
</feature>
<evidence type="ECO:0000313" key="37">
    <source>
        <dbReference type="EMBL" id="MBZ3888873.1"/>
    </source>
</evidence>
<evidence type="ECO:0000256" key="7">
    <source>
        <dbReference type="ARBA" id="ARBA00022475"/>
    </source>
</evidence>
<evidence type="ECO:0000259" key="36">
    <source>
        <dbReference type="PROSITE" id="PS50805"/>
    </source>
</evidence>
<keyword evidence="16" id="KW-0832">Ubl conjugation</keyword>
<evidence type="ECO:0000259" key="35">
    <source>
        <dbReference type="PROSITE" id="PS50262"/>
    </source>
</evidence>
<dbReference type="PROSITE" id="PS50157">
    <property type="entry name" value="ZINC_FINGER_C2H2_2"/>
    <property type="match status" value="13"/>
</dbReference>
<evidence type="ECO:0000256" key="22">
    <source>
        <dbReference type="ARBA" id="ARBA00023157"/>
    </source>
</evidence>
<evidence type="ECO:0000256" key="12">
    <source>
        <dbReference type="ARBA" id="ARBA00022725"/>
    </source>
</evidence>
<sequence length="980" mass="110992">MENETGFSEFLLLGITSDLGQQQVLFWLFLCMYLVTVAGNTLIILVIRSEPHLHTPTYFFLTNLSFVDICFTTNLIPKLLVNHVAGTRTISYPYCLTQMYFLISFANVDTFLLAAMALDRYVAICNPLQYYTIITPQLCGSLAVLVWVCSGFISLVHTLLMSRLTFCSSTRKISHFYCDAYLLMKIACSDTRVNQHVFLGAIVLFMAPFMLIMVSYIRIAIAVLQIPSAKGKRKAFSTCGSHLSVVTLFYGTVLGVYVRPPDSFSAQDTVATIMYTVVTPMLNPFIYSLRNKDMKEAQIVMGDVTGWCAGFLFQKVGKLAATVVGDPPSGDCTHPGGKSPEKTWLLSKGKQGPRAKLLFCPEPSASFSAKQIPSCIPILTCCPWVSVTFEDVAVLFTRDEWRKLDPSQRSLYREVMLENYSNLASLGRLPFIKPKVISLLQQGEDPWKVEKGSPGGSSLVWKSNHKTTKSTQTQDSSLQRLIMNRHKRSESEPLDLKSEKSCMYEGKLEKKQDKKENFQIVSITHRKTVTVERSHKNVEFSQNVNPKSIIVRQQIVSREKTPPKCEKKGNTLKQNSNLPNQPKMTADKRYQCSMCEKTFINTSSLRKHEKNHSGEKLFKCKECSKAFSQSSALIQHQITHTGEKPYICKECGKAFTLSTSLYKHLRTHTVEKSYRCKECGKSFSRRSGLFIHQKIHAGENPYKYNPGRKASSCSTSLPGQRIHPRKKSYLCNECGNTFKSSSSLRYHQRIHTGEKPFKCSECGRAFSQSASLIQHERIHTGEKPYRCNECGKGFTSISRLNRHRIIHTGEKFYNCNECGKALSSHSTLIIHERIHTGEKPCKCKVCGKAFRQSSALIQHQRMHTGERPYKCNECGKTFRCNSSLSNHQRIHTGEKPYRCGECGMSFGQSSALIQHRRIHTGEKPFKCNTCGKTFRQSSSRIAHQRIHTGEKPYECNTCGKLFNHRSSLTNHYKIHMEEEP</sequence>
<dbReference type="SUPFAM" id="SSF57667">
    <property type="entry name" value="beta-beta-alpha zinc fingers"/>
    <property type="match status" value="8"/>
</dbReference>
<dbReference type="PROSITE" id="PS50805">
    <property type="entry name" value="KRAB"/>
    <property type="match status" value="1"/>
</dbReference>
<dbReference type="SUPFAM" id="SSF109640">
    <property type="entry name" value="KRAB domain (Kruppel-associated box)"/>
    <property type="match status" value="1"/>
</dbReference>
<dbReference type="AlphaFoldDB" id="A0AA41NEH3"/>
<dbReference type="PANTHER" id="PTHR24399:SF75">
    <property type="entry name" value="ZFP14 ZINC FINGER PROTEIN-RELATED"/>
    <property type="match status" value="1"/>
</dbReference>
<dbReference type="GO" id="GO:0004984">
    <property type="term" value="F:olfactory receptor activity"/>
    <property type="evidence" value="ECO:0007669"/>
    <property type="project" value="InterPro"/>
</dbReference>
<keyword evidence="15" id="KW-0862">Zinc</keyword>
<evidence type="ECO:0000256" key="2">
    <source>
        <dbReference type="ARBA" id="ARBA00004123"/>
    </source>
</evidence>
<evidence type="ECO:0000256" key="19">
    <source>
        <dbReference type="ARBA" id="ARBA00023040"/>
    </source>
</evidence>
<dbReference type="FunFam" id="3.30.160.60:FF:000485">
    <property type="entry name" value="Zinc finger protein 90 homolog"/>
    <property type="match status" value="1"/>
</dbReference>
<feature type="transmembrane region" description="Helical" evidence="33">
    <location>
        <begin position="24"/>
        <end position="46"/>
    </location>
</feature>
<organism evidence="37 38">
    <name type="scientific">Sciurus carolinensis</name>
    <name type="common">Eastern gray squirrel</name>
    <dbReference type="NCBI Taxonomy" id="30640"/>
    <lineage>
        <taxon>Eukaryota</taxon>
        <taxon>Metazoa</taxon>
        <taxon>Chordata</taxon>
        <taxon>Craniata</taxon>
        <taxon>Vertebrata</taxon>
        <taxon>Euteleostomi</taxon>
        <taxon>Mammalia</taxon>
        <taxon>Eutheria</taxon>
        <taxon>Euarchontoglires</taxon>
        <taxon>Glires</taxon>
        <taxon>Rodentia</taxon>
        <taxon>Sciuromorpha</taxon>
        <taxon>Sciuridae</taxon>
        <taxon>Sciurinae</taxon>
        <taxon>Sciurini</taxon>
        <taxon>Sciurus</taxon>
    </lineage>
</organism>
<dbReference type="Pfam" id="PF04930">
    <property type="entry name" value="FUN14"/>
    <property type="match status" value="1"/>
</dbReference>
<evidence type="ECO:0000256" key="33">
    <source>
        <dbReference type="SAM" id="Phobius"/>
    </source>
</evidence>
<feature type="domain" description="C2H2-type" evidence="34">
    <location>
        <begin position="841"/>
        <end position="868"/>
    </location>
</feature>
<proteinExistence type="inferred from homology"/>
<keyword evidence="7" id="KW-1003">Cell membrane</keyword>
<evidence type="ECO:0000256" key="27">
    <source>
        <dbReference type="ARBA" id="ARBA00023242"/>
    </source>
</evidence>
<keyword evidence="27" id="KW-0539">Nucleus</keyword>
<dbReference type="InterPro" id="IPR013087">
    <property type="entry name" value="Znf_C2H2_type"/>
</dbReference>
<evidence type="ECO:0000256" key="17">
    <source>
        <dbReference type="ARBA" id="ARBA00022989"/>
    </source>
</evidence>
<feature type="domain" description="C2H2-type" evidence="34">
    <location>
        <begin position="618"/>
        <end position="645"/>
    </location>
</feature>
<keyword evidence="10 31" id="KW-0812">Transmembrane</keyword>
<feature type="transmembrane region" description="Helical" evidence="33">
    <location>
        <begin position="130"/>
        <end position="156"/>
    </location>
</feature>
<dbReference type="InterPro" id="IPR007014">
    <property type="entry name" value="FUN14"/>
</dbReference>
<feature type="domain" description="C2H2-type" evidence="34">
    <location>
        <begin position="897"/>
        <end position="924"/>
    </location>
</feature>
<dbReference type="InterPro" id="IPR036236">
    <property type="entry name" value="Znf_C2H2_sf"/>
</dbReference>
<dbReference type="FunFam" id="3.30.160.60:FF:000579">
    <property type="entry name" value="Zinc finger protein 354B"/>
    <property type="match status" value="1"/>
</dbReference>
<keyword evidence="13" id="KW-0677">Repeat</keyword>
<dbReference type="GO" id="GO:0001227">
    <property type="term" value="F:DNA-binding transcription repressor activity, RNA polymerase II-specific"/>
    <property type="evidence" value="ECO:0007669"/>
    <property type="project" value="TreeGrafter"/>
</dbReference>
<dbReference type="FunFam" id="3.30.160.60:FF:000011">
    <property type="entry name" value="zinc finger protein 615 isoform X1"/>
    <property type="match status" value="2"/>
</dbReference>
<evidence type="ECO:0000256" key="15">
    <source>
        <dbReference type="ARBA" id="ARBA00022833"/>
    </source>
</evidence>
<evidence type="ECO:0000256" key="14">
    <source>
        <dbReference type="ARBA" id="ARBA00022771"/>
    </source>
</evidence>
<evidence type="ECO:0000256" key="29">
    <source>
        <dbReference type="ARBA" id="ARBA00077862"/>
    </source>
</evidence>
<dbReference type="InterPro" id="IPR036051">
    <property type="entry name" value="KRAB_dom_sf"/>
</dbReference>
<keyword evidence="14 30" id="KW-0863">Zinc-finger</keyword>
<comment type="caution">
    <text evidence="37">The sequence shown here is derived from an EMBL/GenBank/DDBJ whole genome shotgun (WGS) entry which is preliminary data.</text>
</comment>
<dbReference type="PRINTS" id="PR00245">
    <property type="entry name" value="OLFACTORYR"/>
</dbReference>
<dbReference type="FunFam" id="3.30.160.60:FF:000387">
    <property type="entry name" value="Zinc finger protein 354A"/>
    <property type="match status" value="2"/>
</dbReference>
<dbReference type="GO" id="GO:0005654">
    <property type="term" value="C:nucleoplasm"/>
    <property type="evidence" value="ECO:0007669"/>
    <property type="project" value="TreeGrafter"/>
</dbReference>
<evidence type="ECO:0000256" key="11">
    <source>
        <dbReference type="ARBA" id="ARBA00022723"/>
    </source>
</evidence>
<dbReference type="PANTHER" id="PTHR24399">
    <property type="entry name" value="ZINC FINGER AND BTB DOMAIN-CONTAINING"/>
    <property type="match status" value="1"/>
</dbReference>
<keyword evidence="12" id="KW-0552">Olfaction</keyword>
<keyword evidence="38" id="KW-1185">Reference proteome</keyword>
<evidence type="ECO:0000256" key="18">
    <source>
        <dbReference type="ARBA" id="ARBA00023015"/>
    </source>
</evidence>
<dbReference type="GO" id="GO:0008270">
    <property type="term" value="F:zinc ion binding"/>
    <property type="evidence" value="ECO:0007669"/>
    <property type="project" value="UniProtKB-KW"/>
</dbReference>
<dbReference type="InterPro" id="IPR017452">
    <property type="entry name" value="GPCR_Rhodpsn_7TM"/>
</dbReference>
<feature type="domain" description="KRAB" evidence="36">
    <location>
        <begin position="387"/>
        <end position="459"/>
    </location>
</feature>
<dbReference type="InterPro" id="IPR000276">
    <property type="entry name" value="GPCR_Rhodpsn"/>
</dbReference>
<protein>
    <recommendedName>
        <fullName evidence="28">Zinc finger protein 354A</fullName>
    </recommendedName>
    <alternativeName>
        <fullName evidence="29">Transcription factor 17</fullName>
    </alternativeName>
</protein>
<dbReference type="Pfam" id="PF00096">
    <property type="entry name" value="zf-C2H2"/>
    <property type="match status" value="13"/>
</dbReference>
<dbReference type="SMART" id="SM00349">
    <property type="entry name" value="KRAB"/>
    <property type="match status" value="1"/>
</dbReference>
<keyword evidence="17 33" id="KW-1133">Transmembrane helix</keyword>
<reference evidence="37" key="1">
    <citation type="submission" date="2020-03" db="EMBL/GenBank/DDBJ databases">
        <title>Studies in the Genomics of Life Span.</title>
        <authorList>
            <person name="Glass D."/>
        </authorList>
    </citation>
    <scope>NUCLEOTIDE SEQUENCE</scope>
    <source>
        <strain evidence="37">SUZIE</strain>
        <tissue evidence="37">Muscle</tissue>
    </source>
</reference>
<dbReference type="EMBL" id="JAATJV010427122">
    <property type="protein sequence ID" value="MBZ3888873.1"/>
    <property type="molecule type" value="Genomic_DNA"/>
</dbReference>
<evidence type="ECO:0000256" key="9">
    <source>
        <dbReference type="ARBA" id="ARBA00022606"/>
    </source>
</evidence>
<feature type="transmembrane region" description="Helical" evidence="33">
    <location>
        <begin position="97"/>
        <end position="118"/>
    </location>
</feature>
<evidence type="ECO:0000256" key="21">
    <source>
        <dbReference type="ARBA" id="ARBA00023136"/>
    </source>
</evidence>
<feature type="region of interest" description="Disordered" evidence="32">
    <location>
        <begin position="447"/>
        <end position="479"/>
    </location>
</feature>
<dbReference type="FunFam" id="3.30.160.60:FF:000416">
    <property type="entry name" value="zinc finger protein 879 isoform X1"/>
    <property type="match status" value="1"/>
</dbReference>
<feature type="domain" description="C2H2-type" evidence="34">
    <location>
        <begin position="813"/>
        <end position="840"/>
    </location>
</feature>
<dbReference type="PROSITE" id="PS50262">
    <property type="entry name" value="G_PROTEIN_RECEP_F1_2"/>
    <property type="match status" value="1"/>
</dbReference>
<dbReference type="Gene3D" id="6.10.140.140">
    <property type="match status" value="1"/>
</dbReference>
<feature type="domain" description="C2H2-type" evidence="34">
    <location>
        <begin position="646"/>
        <end position="673"/>
    </location>
</feature>
<dbReference type="Gene3D" id="1.20.1070.10">
    <property type="entry name" value="Rhodopsin 7-helix transmembrane proteins"/>
    <property type="match status" value="1"/>
</dbReference>
<dbReference type="Pfam" id="PF01352">
    <property type="entry name" value="KRAB"/>
    <property type="match status" value="1"/>
</dbReference>
<keyword evidence="21 33" id="KW-0472">Membrane</keyword>
<keyword evidence="19 31" id="KW-0297">G-protein coupled receptor</keyword>
<dbReference type="InterPro" id="IPR001909">
    <property type="entry name" value="KRAB"/>
</dbReference>
<evidence type="ECO:0000256" key="30">
    <source>
        <dbReference type="PROSITE-ProRule" id="PRU00042"/>
    </source>
</evidence>
<dbReference type="Proteomes" id="UP001166674">
    <property type="component" value="Unassembled WGS sequence"/>
</dbReference>
<comment type="similarity">
    <text evidence="31">Belongs to the G-protein coupled receptor 1 family.</text>
</comment>
<feature type="domain" description="G-protein coupled receptors family 1 profile" evidence="35">
    <location>
        <begin position="39"/>
        <end position="287"/>
    </location>
</feature>
<feature type="domain" description="C2H2-type" evidence="34">
    <location>
        <begin position="590"/>
        <end position="617"/>
    </location>
</feature>
<dbReference type="FunFam" id="3.30.160.60:FF:002343">
    <property type="entry name" value="Zinc finger protein 33A"/>
    <property type="match status" value="2"/>
</dbReference>
<evidence type="ECO:0000256" key="3">
    <source>
        <dbReference type="ARBA" id="ARBA00004374"/>
    </source>
</evidence>
<dbReference type="PROSITE" id="PS00028">
    <property type="entry name" value="ZINC_FINGER_C2H2_1"/>
    <property type="match status" value="13"/>
</dbReference>
<comment type="function">
    <text evidence="1">Odorant receptor.</text>
</comment>
<keyword evidence="8" id="KW-1017">Isopeptide bond</keyword>
<evidence type="ECO:0000256" key="20">
    <source>
        <dbReference type="ARBA" id="ARBA00023125"/>
    </source>
</evidence>
<feature type="compositionally biased region" description="Basic and acidic residues" evidence="32">
    <location>
        <begin position="559"/>
        <end position="569"/>
    </location>
</feature>
<evidence type="ECO:0000313" key="38">
    <source>
        <dbReference type="Proteomes" id="UP001166674"/>
    </source>
</evidence>
<keyword evidence="25 31" id="KW-0675">Receptor</keyword>
<dbReference type="Gene3D" id="3.30.160.60">
    <property type="entry name" value="Classic Zinc Finger"/>
    <property type="match status" value="13"/>
</dbReference>
<evidence type="ECO:0000256" key="4">
    <source>
        <dbReference type="ARBA" id="ARBA00004651"/>
    </source>
</evidence>
<dbReference type="GO" id="GO:0001817">
    <property type="term" value="P:regulation of cytokine production"/>
    <property type="evidence" value="ECO:0007669"/>
    <property type="project" value="TreeGrafter"/>
</dbReference>
<dbReference type="FunFam" id="3.30.160.60:FF:000325">
    <property type="entry name" value="ZFP90 zinc finger protein"/>
    <property type="match status" value="1"/>
</dbReference>
<dbReference type="GO" id="GO:0002682">
    <property type="term" value="P:regulation of immune system process"/>
    <property type="evidence" value="ECO:0007669"/>
    <property type="project" value="TreeGrafter"/>
</dbReference>
<evidence type="ECO:0000256" key="1">
    <source>
        <dbReference type="ARBA" id="ARBA00002936"/>
    </source>
</evidence>
<keyword evidence="18" id="KW-0805">Transcription regulation</keyword>
<evidence type="ECO:0000256" key="24">
    <source>
        <dbReference type="ARBA" id="ARBA00023163"/>
    </source>
</evidence>
<keyword evidence="22" id="KW-1015">Disulfide bond</keyword>
<evidence type="ECO:0000256" key="32">
    <source>
        <dbReference type="SAM" id="MobiDB-lite"/>
    </source>
</evidence>
<feature type="transmembrane region" description="Helical" evidence="33">
    <location>
        <begin position="236"/>
        <end position="258"/>
    </location>
</feature>
<dbReference type="InterPro" id="IPR000725">
    <property type="entry name" value="Olfact_rcpt"/>
</dbReference>
<keyword evidence="26 31" id="KW-0807">Transducer</keyword>
<dbReference type="GO" id="GO:0005741">
    <property type="term" value="C:mitochondrial outer membrane"/>
    <property type="evidence" value="ECO:0007669"/>
    <property type="project" value="UniProtKB-SubCell"/>
</dbReference>
<feature type="domain" description="C2H2-type" evidence="34">
    <location>
        <begin position="925"/>
        <end position="952"/>
    </location>
</feature>
<dbReference type="FunFam" id="3.30.160.60:FF:000005">
    <property type="entry name" value="Zinc finger protein 14 homolog"/>
    <property type="match status" value="1"/>
</dbReference>
<evidence type="ECO:0000256" key="25">
    <source>
        <dbReference type="ARBA" id="ARBA00023170"/>
    </source>
</evidence>
<name>A0AA41NEH3_SCICA</name>
<dbReference type="FunFam" id="3.30.160.60:FF:001586">
    <property type="entry name" value="Zinc finger protein 354B"/>
    <property type="match status" value="1"/>
</dbReference>
<feature type="domain" description="C2H2-type" evidence="34">
    <location>
        <begin position="674"/>
        <end position="701"/>
    </location>
</feature>
<dbReference type="Pfam" id="PF13853">
    <property type="entry name" value="7tm_4"/>
    <property type="match status" value="1"/>
</dbReference>
<comment type="subcellular location">
    <subcellularLocation>
        <location evidence="4">Cell membrane</location>
        <topology evidence="4">Multi-pass membrane protein</topology>
    </subcellularLocation>
    <subcellularLocation>
        <location evidence="3">Mitochondrion outer membrane</location>
        <topology evidence="3">Multi-pass membrane protein</topology>
    </subcellularLocation>
    <subcellularLocation>
        <location evidence="2">Nucleus</location>
    </subcellularLocation>
</comment>
<dbReference type="GO" id="GO:0004930">
    <property type="term" value="F:G protein-coupled receptor activity"/>
    <property type="evidence" value="ECO:0007669"/>
    <property type="project" value="UniProtKB-KW"/>
</dbReference>
<evidence type="ECO:0000256" key="16">
    <source>
        <dbReference type="ARBA" id="ARBA00022843"/>
    </source>
</evidence>
<feature type="region of interest" description="Disordered" evidence="32">
    <location>
        <begin position="559"/>
        <end position="583"/>
    </location>
</feature>
<evidence type="ECO:0000256" key="26">
    <source>
        <dbReference type="ARBA" id="ARBA00023224"/>
    </source>
</evidence>
<feature type="domain" description="C2H2-type" evidence="34">
    <location>
        <begin position="757"/>
        <end position="784"/>
    </location>
</feature>
<feature type="compositionally biased region" description="Polar residues" evidence="32">
    <location>
        <begin position="571"/>
        <end position="583"/>
    </location>
</feature>
<dbReference type="SMART" id="SM00355">
    <property type="entry name" value="ZnF_C2H2"/>
    <property type="match status" value="13"/>
</dbReference>